<gene>
    <name evidence="2" type="ORF">ALC53_11535</name>
</gene>
<dbReference type="Proteomes" id="UP000078540">
    <property type="component" value="Unassembled WGS sequence"/>
</dbReference>
<keyword evidence="1" id="KW-1133">Transmembrane helix</keyword>
<accession>A0A195B1A3</accession>
<dbReference type="EMBL" id="KQ976690">
    <property type="protein sequence ID" value="KYM78067.1"/>
    <property type="molecule type" value="Genomic_DNA"/>
</dbReference>
<sequence>MDRMHRERQQHVVKKRCAPRLLGRACLPTIKVTAAEGFFFFGLFWPTVALFKQQQRGEKRSVTFKDTGAVFWENRVQRC</sequence>
<feature type="transmembrane region" description="Helical" evidence="1">
    <location>
        <begin position="21"/>
        <end position="45"/>
    </location>
</feature>
<protein>
    <submittedName>
        <fullName evidence="2">Uncharacterized protein</fullName>
    </submittedName>
</protein>
<dbReference type="AlphaFoldDB" id="A0A195B1A3"/>
<keyword evidence="1" id="KW-0472">Membrane</keyword>
<keyword evidence="3" id="KW-1185">Reference proteome</keyword>
<organism evidence="2 3">
    <name type="scientific">Atta colombica</name>
    <dbReference type="NCBI Taxonomy" id="520822"/>
    <lineage>
        <taxon>Eukaryota</taxon>
        <taxon>Metazoa</taxon>
        <taxon>Ecdysozoa</taxon>
        <taxon>Arthropoda</taxon>
        <taxon>Hexapoda</taxon>
        <taxon>Insecta</taxon>
        <taxon>Pterygota</taxon>
        <taxon>Neoptera</taxon>
        <taxon>Endopterygota</taxon>
        <taxon>Hymenoptera</taxon>
        <taxon>Apocrita</taxon>
        <taxon>Aculeata</taxon>
        <taxon>Formicoidea</taxon>
        <taxon>Formicidae</taxon>
        <taxon>Myrmicinae</taxon>
        <taxon>Atta</taxon>
    </lineage>
</organism>
<evidence type="ECO:0000313" key="2">
    <source>
        <dbReference type="EMBL" id="KYM78067.1"/>
    </source>
</evidence>
<evidence type="ECO:0000256" key="1">
    <source>
        <dbReference type="SAM" id="Phobius"/>
    </source>
</evidence>
<proteinExistence type="predicted"/>
<keyword evidence="1" id="KW-0812">Transmembrane</keyword>
<reference evidence="2 3" key="1">
    <citation type="submission" date="2015-09" db="EMBL/GenBank/DDBJ databases">
        <title>Atta colombica WGS genome.</title>
        <authorList>
            <person name="Nygaard S."/>
            <person name="Hu H."/>
            <person name="Boomsma J."/>
            <person name="Zhang G."/>
        </authorList>
    </citation>
    <scope>NUCLEOTIDE SEQUENCE [LARGE SCALE GENOMIC DNA]</scope>
    <source>
        <strain evidence="2">Treedump-2</strain>
        <tissue evidence="2">Whole body</tissue>
    </source>
</reference>
<evidence type="ECO:0000313" key="3">
    <source>
        <dbReference type="Proteomes" id="UP000078540"/>
    </source>
</evidence>
<name>A0A195B1A3_9HYME</name>